<dbReference type="InterPro" id="IPR025857">
    <property type="entry name" value="MacB_PCD"/>
</dbReference>
<keyword evidence="3 7" id="KW-0812">Transmembrane</keyword>
<comment type="caution">
    <text evidence="10">The sequence shown here is derived from an EMBL/GenBank/DDBJ whole genome shotgun (WGS) entry which is preliminary data.</text>
</comment>
<evidence type="ECO:0000313" key="10">
    <source>
        <dbReference type="EMBL" id="MDY7228206.1"/>
    </source>
</evidence>
<dbReference type="InterPro" id="IPR017800">
    <property type="entry name" value="ADOP"/>
</dbReference>
<keyword evidence="2" id="KW-1003">Cell membrane</keyword>
<dbReference type="Pfam" id="PF02687">
    <property type="entry name" value="FtsX"/>
    <property type="match status" value="2"/>
</dbReference>
<dbReference type="EMBL" id="JAXIVS010000005">
    <property type="protein sequence ID" value="MDY7228206.1"/>
    <property type="molecule type" value="Genomic_DNA"/>
</dbReference>
<feature type="transmembrane region" description="Helical" evidence="7">
    <location>
        <begin position="367"/>
        <end position="388"/>
    </location>
</feature>
<evidence type="ECO:0000256" key="5">
    <source>
        <dbReference type="ARBA" id="ARBA00023136"/>
    </source>
</evidence>
<feature type="domain" description="ABC3 transporter permease C-terminal" evidence="8">
    <location>
        <begin position="277"/>
        <end position="395"/>
    </location>
</feature>
<evidence type="ECO:0000256" key="1">
    <source>
        <dbReference type="ARBA" id="ARBA00004651"/>
    </source>
</evidence>
<gene>
    <name evidence="10" type="ORF">SYV04_17430</name>
</gene>
<dbReference type="RefSeq" id="WP_321546930.1">
    <property type="nucleotide sequence ID" value="NZ_JAXIVS010000005.1"/>
</dbReference>
<evidence type="ECO:0000256" key="7">
    <source>
        <dbReference type="SAM" id="Phobius"/>
    </source>
</evidence>
<evidence type="ECO:0000256" key="6">
    <source>
        <dbReference type="ARBA" id="ARBA00038076"/>
    </source>
</evidence>
<evidence type="ECO:0000256" key="3">
    <source>
        <dbReference type="ARBA" id="ARBA00022692"/>
    </source>
</evidence>
<dbReference type="NCBIfam" id="TIGR03434">
    <property type="entry name" value="ADOP"/>
    <property type="match status" value="1"/>
</dbReference>
<protein>
    <submittedName>
        <fullName evidence="10">ABC transporter permease</fullName>
    </submittedName>
</protein>
<dbReference type="InterPro" id="IPR050250">
    <property type="entry name" value="Macrolide_Exporter_MacB"/>
</dbReference>
<feature type="transmembrane region" description="Helical" evidence="7">
    <location>
        <begin position="677"/>
        <end position="703"/>
    </location>
</feature>
<accession>A0ABU5H4G8</accession>
<dbReference type="PANTHER" id="PTHR30572">
    <property type="entry name" value="MEMBRANE COMPONENT OF TRANSPORTER-RELATED"/>
    <property type="match status" value="1"/>
</dbReference>
<name>A0ABU5H4G8_9BACT</name>
<comment type="similarity">
    <text evidence="6">Belongs to the ABC-4 integral membrane protein family.</text>
</comment>
<feature type="transmembrane region" description="Helical" evidence="7">
    <location>
        <begin position="326"/>
        <end position="355"/>
    </location>
</feature>
<dbReference type="Pfam" id="PF12704">
    <property type="entry name" value="MacB_PCD"/>
    <property type="match status" value="2"/>
</dbReference>
<feature type="transmembrane region" description="Helical" evidence="7">
    <location>
        <begin position="734"/>
        <end position="752"/>
    </location>
</feature>
<organism evidence="10 11">
    <name type="scientific">Hyalangium rubrum</name>
    <dbReference type="NCBI Taxonomy" id="3103134"/>
    <lineage>
        <taxon>Bacteria</taxon>
        <taxon>Pseudomonadati</taxon>
        <taxon>Myxococcota</taxon>
        <taxon>Myxococcia</taxon>
        <taxon>Myxococcales</taxon>
        <taxon>Cystobacterineae</taxon>
        <taxon>Archangiaceae</taxon>
        <taxon>Hyalangium</taxon>
    </lineage>
</organism>
<feature type="domain" description="MacB-like periplasmic core" evidence="9">
    <location>
        <begin position="22"/>
        <end position="236"/>
    </location>
</feature>
<evidence type="ECO:0000256" key="2">
    <source>
        <dbReference type="ARBA" id="ARBA00022475"/>
    </source>
</evidence>
<keyword evidence="11" id="KW-1185">Reference proteome</keyword>
<feature type="transmembrane region" description="Helical" evidence="7">
    <location>
        <begin position="21"/>
        <end position="47"/>
    </location>
</feature>
<feature type="transmembrane region" description="Helical" evidence="7">
    <location>
        <begin position="415"/>
        <end position="434"/>
    </location>
</feature>
<comment type="subcellular location">
    <subcellularLocation>
        <location evidence="1">Cell membrane</location>
        <topology evidence="1">Multi-pass membrane protein</topology>
    </subcellularLocation>
</comment>
<reference evidence="10 11" key="1">
    <citation type="submission" date="2023-12" db="EMBL/GenBank/DDBJ databases">
        <title>the genome sequence of Hyalangium sp. s54d21.</title>
        <authorList>
            <person name="Zhang X."/>
        </authorList>
    </citation>
    <scope>NUCLEOTIDE SEQUENCE [LARGE SCALE GENOMIC DNA]</scope>
    <source>
        <strain evidence="11">s54d21</strain>
    </source>
</reference>
<feature type="domain" description="ABC3 transporter permease C-terminal" evidence="8">
    <location>
        <begin position="681"/>
        <end position="794"/>
    </location>
</feature>
<dbReference type="PANTHER" id="PTHR30572:SF4">
    <property type="entry name" value="ABC TRANSPORTER PERMEASE YTRF"/>
    <property type="match status" value="1"/>
</dbReference>
<evidence type="ECO:0000256" key="4">
    <source>
        <dbReference type="ARBA" id="ARBA00022989"/>
    </source>
</evidence>
<feature type="transmembrane region" description="Helical" evidence="7">
    <location>
        <begin position="764"/>
        <end position="784"/>
    </location>
</feature>
<proteinExistence type="inferred from homology"/>
<keyword evidence="5 7" id="KW-0472">Membrane</keyword>
<evidence type="ECO:0000313" key="11">
    <source>
        <dbReference type="Proteomes" id="UP001291309"/>
    </source>
</evidence>
<sequence length="801" mass="84756">MSNLLRDIRYALRLMRQAPGFTLAAVLALSLGIGATTALFSVVYAVLLRPLPFPEADRLLVLGADTVRPQAQRFSFFQFDAIAEQSTQFSSLTAYGNQLFNLTGEGDAEQVRGAVVEGAFFETFGIASLLGRTLTPEEREAPQVVLSQSLWQRLGGRRELVGRTLTLGGQPYTVVGVMPSAFQVPDARTLLWVNHASLPGAASSPARTLRSFHGFIVNGRLAPGATLASARAELATIAARLAQEFPDTQSQLRLSAVGYRDQLVGNVRLLLLVLLGAVALVLMIAAVNVAHLQLARAAGRAREFGIRVALGASRGQLVRQLLTESIILCLLGAGGGVLLAMWGTDLLLALGASALPRGHEVTVDGRVLLFAVAVALVTGVGVGLIPALQRSRLTPQAMLGHNATEVSRGRTHGGLVVAEVALALVLVIGAGLMLKSFWRLHQVEPGVDSEGVFVARLVLSPDRYQEPARIVGFYTALRERLAMRPEVASSGLSLSLPPGGDQRRTSFTWEGAPESNAPPSTLYVITTPGFLETLRVPLREGRTLAEADKASTEPVLVVSEAFVRQFLPGQEAVGRRVTFRAVGGQPEWRTIVGVVGDVAYSGFEQGLEPTVYVPQAQDPHPGGFLVVRAARGLEASKLASVVRSELRALDAGVPLAQADTLEAMLEAGLGQPRFRTVLLGTFGLLALVLAAVGIYGVMSYAVAQRSREMGIRMALGARREDVLRLVVGQSLRRVGLGVGVGLVGAVAARHLLEGFLHGVGGLDASVFVGVPALLTAVALAASWLPAHRAASADPADVLRRG</sequence>
<feature type="transmembrane region" description="Helical" evidence="7">
    <location>
        <begin position="269"/>
        <end position="292"/>
    </location>
</feature>
<feature type="domain" description="MacB-like periplasmic core" evidence="9">
    <location>
        <begin position="516"/>
        <end position="633"/>
    </location>
</feature>
<dbReference type="Proteomes" id="UP001291309">
    <property type="component" value="Unassembled WGS sequence"/>
</dbReference>
<evidence type="ECO:0000259" key="9">
    <source>
        <dbReference type="Pfam" id="PF12704"/>
    </source>
</evidence>
<keyword evidence="4 7" id="KW-1133">Transmembrane helix</keyword>
<evidence type="ECO:0000259" key="8">
    <source>
        <dbReference type="Pfam" id="PF02687"/>
    </source>
</evidence>
<dbReference type="InterPro" id="IPR003838">
    <property type="entry name" value="ABC3_permease_C"/>
</dbReference>